<dbReference type="GO" id="GO:0005761">
    <property type="term" value="C:mitochondrial ribosome"/>
    <property type="evidence" value="ECO:0007669"/>
    <property type="project" value="InterPro"/>
</dbReference>
<dbReference type="OrthoDB" id="5825849at2759"/>
<dbReference type="STRING" id="50429.A0A2B4SXQ5"/>
<protein>
    <submittedName>
        <fullName evidence="2">Coiled-coil-helix-coiled-coil-helix domain-containing protein 1</fullName>
    </submittedName>
</protein>
<feature type="compositionally biased region" description="Basic and acidic residues" evidence="1">
    <location>
        <begin position="110"/>
        <end position="122"/>
    </location>
</feature>
<dbReference type="PANTHER" id="PTHR31278:SF2">
    <property type="entry name" value="SMALL RIBOSOMAL SUBUNIT PROTEIN MS37"/>
    <property type="match status" value="1"/>
</dbReference>
<dbReference type="PANTHER" id="PTHR31278">
    <property type="entry name" value="CHCHD1"/>
    <property type="match status" value="1"/>
</dbReference>
<dbReference type="EMBL" id="LSMT01000006">
    <property type="protein sequence ID" value="PFX34096.1"/>
    <property type="molecule type" value="Genomic_DNA"/>
</dbReference>
<organism evidence="2 3">
    <name type="scientific">Stylophora pistillata</name>
    <name type="common">Smooth cauliflower coral</name>
    <dbReference type="NCBI Taxonomy" id="50429"/>
    <lineage>
        <taxon>Eukaryota</taxon>
        <taxon>Metazoa</taxon>
        <taxon>Cnidaria</taxon>
        <taxon>Anthozoa</taxon>
        <taxon>Hexacorallia</taxon>
        <taxon>Scleractinia</taxon>
        <taxon>Astrocoeniina</taxon>
        <taxon>Pocilloporidae</taxon>
        <taxon>Stylophora</taxon>
    </lineage>
</organism>
<evidence type="ECO:0000313" key="3">
    <source>
        <dbReference type="Proteomes" id="UP000225706"/>
    </source>
</evidence>
<dbReference type="Proteomes" id="UP000225706">
    <property type="component" value="Unassembled WGS sequence"/>
</dbReference>
<proteinExistence type="predicted"/>
<reference evidence="3" key="1">
    <citation type="journal article" date="2017" name="bioRxiv">
        <title>Comparative analysis of the genomes of Stylophora pistillata and Acropora digitifera provides evidence for extensive differences between species of corals.</title>
        <authorList>
            <person name="Voolstra C.R."/>
            <person name="Li Y."/>
            <person name="Liew Y.J."/>
            <person name="Baumgarten S."/>
            <person name="Zoccola D."/>
            <person name="Flot J.-F."/>
            <person name="Tambutte S."/>
            <person name="Allemand D."/>
            <person name="Aranda M."/>
        </authorList>
    </citation>
    <scope>NUCLEOTIDE SEQUENCE [LARGE SCALE GENOMIC DNA]</scope>
</reference>
<dbReference type="PROSITE" id="PS51808">
    <property type="entry name" value="CHCH"/>
    <property type="match status" value="1"/>
</dbReference>
<accession>A0A2B4SXQ5</accession>
<feature type="region of interest" description="Disordered" evidence="1">
    <location>
        <begin position="101"/>
        <end position="122"/>
    </location>
</feature>
<dbReference type="SUPFAM" id="SSF47072">
    <property type="entry name" value="Cysteine alpha-hairpin motif"/>
    <property type="match status" value="1"/>
</dbReference>
<dbReference type="GO" id="GO:0032543">
    <property type="term" value="P:mitochondrial translation"/>
    <property type="evidence" value="ECO:0007669"/>
    <property type="project" value="InterPro"/>
</dbReference>
<dbReference type="InterPro" id="IPR033620">
    <property type="entry name" value="Ribosomal_mS37_met"/>
</dbReference>
<sequence>MVNLTTIAQGRKPLLIYGVKRGKVPTKLRPHMVPKPRTLGEGSCMNEMFKLMACWNSNGFIDTHCQEEISLFLDCLSSQTGTQKSSSAWTIEEINATLKRHTPHIKKRQSHEFDTYTGEKTD</sequence>
<evidence type="ECO:0000256" key="1">
    <source>
        <dbReference type="SAM" id="MobiDB-lite"/>
    </source>
</evidence>
<name>A0A2B4SXQ5_STYPI</name>
<keyword evidence="3" id="KW-1185">Reference proteome</keyword>
<gene>
    <name evidence="2" type="primary">CHCHD1</name>
    <name evidence="2" type="ORF">AWC38_SpisGene921</name>
</gene>
<dbReference type="AlphaFoldDB" id="A0A2B4SXQ5"/>
<comment type="caution">
    <text evidence="2">The sequence shown here is derived from an EMBL/GenBank/DDBJ whole genome shotgun (WGS) entry which is preliminary data.</text>
</comment>
<dbReference type="InterPro" id="IPR009069">
    <property type="entry name" value="Cys_alpha_HP_mot_SF"/>
</dbReference>
<evidence type="ECO:0000313" key="2">
    <source>
        <dbReference type="EMBL" id="PFX34096.1"/>
    </source>
</evidence>
<dbReference type="GO" id="GO:0003723">
    <property type="term" value="F:RNA binding"/>
    <property type="evidence" value="ECO:0007669"/>
    <property type="project" value="TreeGrafter"/>
</dbReference>